<gene>
    <name evidence="2" type="ORF">ACFFLH_12960</name>
</gene>
<dbReference type="InterPro" id="IPR036873">
    <property type="entry name" value="Rhodanese-like_dom_sf"/>
</dbReference>
<name>A0ABV5ZFD4_9GAMM</name>
<evidence type="ECO:0000313" key="2">
    <source>
        <dbReference type="EMBL" id="MFB9887323.1"/>
    </source>
</evidence>
<dbReference type="NCBIfam" id="TIGR03865">
    <property type="entry name" value="PQQ_CXXCW"/>
    <property type="match status" value="1"/>
</dbReference>
<dbReference type="InterPro" id="IPR022376">
    <property type="entry name" value="PQQ_CXXCW"/>
</dbReference>
<reference evidence="2 3" key="1">
    <citation type="submission" date="2024-09" db="EMBL/GenBank/DDBJ databases">
        <authorList>
            <person name="Sun Q."/>
            <person name="Mori K."/>
        </authorList>
    </citation>
    <scope>NUCLEOTIDE SEQUENCE [LARGE SCALE GENOMIC DNA]</scope>
    <source>
        <strain evidence="2 3">ATCC 51285</strain>
    </source>
</reference>
<dbReference type="EMBL" id="JBHLZN010000004">
    <property type="protein sequence ID" value="MFB9887323.1"/>
    <property type="molecule type" value="Genomic_DNA"/>
</dbReference>
<dbReference type="RefSeq" id="WP_081414493.1">
    <property type="nucleotide sequence ID" value="NZ_JBHLZN010000004.1"/>
</dbReference>
<feature type="domain" description="Rhodanese" evidence="1">
    <location>
        <begin position="120"/>
        <end position="195"/>
    </location>
</feature>
<dbReference type="Gene3D" id="3.40.250.10">
    <property type="entry name" value="Rhodanese-like domain"/>
    <property type="match status" value="1"/>
</dbReference>
<evidence type="ECO:0000259" key="1">
    <source>
        <dbReference type="PROSITE" id="PS50206"/>
    </source>
</evidence>
<dbReference type="InterPro" id="IPR001763">
    <property type="entry name" value="Rhodanese-like_dom"/>
</dbReference>
<dbReference type="CDD" id="cd00158">
    <property type="entry name" value="RHOD"/>
    <property type="match status" value="1"/>
</dbReference>
<evidence type="ECO:0000313" key="3">
    <source>
        <dbReference type="Proteomes" id="UP001589628"/>
    </source>
</evidence>
<dbReference type="SUPFAM" id="SSF52821">
    <property type="entry name" value="Rhodanese/Cell cycle control phosphatase"/>
    <property type="match status" value="1"/>
</dbReference>
<keyword evidence="3" id="KW-1185">Reference proteome</keyword>
<sequence length="207" mass="23289">MLSLNLGGKVQGVNPRLGTLALTQVTRQLLVLLWGALACSASWAEQALFSAQGYRLEHYRSPTPLQHEQAQVLDTQALQQLLLAQPHSLLINVLPLSYQHGRFIEDQPVQQLPGSYWLPNVGKGQLSDDWLAYLQQHLQQWQAQQPGAPLVFYCRSDCWHSWNAAKRAAELGFAPLYWYRDGVDAWQQAGLPLDQGRPEAKPETQAQ</sequence>
<proteinExistence type="predicted"/>
<protein>
    <submittedName>
        <fullName evidence="2">Rhodanese-like domain-containing protein</fullName>
    </submittedName>
</protein>
<organism evidence="2 3">
    <name type="scientific">Balneatrix alpica</name>
    <dbReference type="NCBI Taxonomy" id="75684"/>
    <lineage>
        <taxon>Bacteria</taxon>
        <taxon>Pseudomonadati</taxon>
        <taxon>Pseudomonadota</taxon>
        <taxon>Gammaproteobacteria</taxon>
        <taxon>Oceanospirillales</taxon>
        <taxon>Balneatrichaceae</taxon>
        <taxon>Balneatrix</taxon>
    </lineage>
</organism>
<accession>A0ABV5ZFD4</accession>
<dbReference type="Proteomes" id="UP001589628">
    <property type="component" value="Unassembled WGS sequence"/>
</dbReference>
<dbReference type="Pfam" id="PF00581">
    <property type="entry name" value="Rhodanese"/>
    <property type="match status" value="1"/>
</dbReference>
<comment type="caution">
    <text evidence="2">The sequence shown here is derived from an EMBL/GenBank/DDBJ whole genome shotgun (WGS) entry which is preliminary data.</text>
</comment>
<dbReference type="PROSITE" id="PS50206">
    <property type="entry name" value="RHODANESE_3"/>
    <property type="match status" value="1"/>
</dbReference>